<protein>
    <submittedName>
        <fullName evidence="2">Uncharacterized protein</fullName>
    </submittedName>
</protein>
<dbReference type="EMBL" id="SZPZ01000004">
    <property type="protein sequence ID" value="TKK76168.1"/>
    <property type="molecule type" value="Genomic_DNA"/>
</dbReference>
<comment type="caution">
    <text evidence="2">The sequence shown here is derived from an EMBL/GenBank/DDBJ whole genome shotgun (WGS) entry which is preliminary data.</text>
</comment>
<reference evidence="2 3" key="1">
    <citation type="submission" date="2019-04" db="EMBL/GenBank/DDBJ databases">
        <title>Kribbella sp. NEAU-THZ 27 nov., a novel actinomycete isolated from soil.</title>
        <authorList>
            <person name="Duan L."/>
        </authorList>
    </citation>
    <scope>NUCLEOTIDE SEQUENCE [LARGE SCALE GENOMIC DNA]</scope>
    <source>
        <strain evidence="3">NEAU-THZ27</strain>
    </source>
</reference>
<evidence type="ECO:0000313" key="2">
    <source>
        <dbReference type="EMBL" id="TKK76168.1"/>
    </source>
</evidence>
<dbReference type="Proteomes" id="UP000305836">
    <property type="component" value="Unassembled WGS sequence"/>
</dbReference>
<gene>
    <name evidence="2" type="ORF">FDA38_27530</name>
</gene>
<organism evidence="2 3">
    <name type="scientific">Kribbella jiaozuonensis</name>
    <dbReference type="NCBI Taxonomy" id="2575441"/>
    <lineage>
        <taxon>Bacteria</taxon>
        <taxon>Bacillati</taxon>
        <taxon>Actinomycetota</taxon>
        <taxon>Actinomycetes</taxon>
        <taxon>Propionibacteriales</taxon>
        <taxon>Kribbellaceae</taxon>
        <taxon>Kribbella</taxon>
    </lineage>
</organism>
<evidence type="ECO:0000256" key="1">
    <source>
        <dbReference type="SAM" id="MobiDB-lite"/>
    </source>
</evidence>
<feature type="compositionally biased region" description="Basic residues" evidence="1">
    <location>
        <begin position="63"/>
        <end position="74"/>
    </location>
</feature>
<accession>A0A4U3LKC1</accession>
<sequence>MTVDTQQLDTQQLDEAFLDLALADDELLRAEFDALIAASWESPSEPPLDKPCPPGGGHSAWPRSRRARQGKRALRPVLPKRTDGRARGPPRHRNS</sequence>
<feature type="region of interest" description="Disordered" evidence="1">
    <location>
        <begin position="41"/>
        <end position="95"/>
    </location>
</feature>
<feature type="compositionally biased region" description="Pro residues" evidence="1">
    <location>
        <begin position="44"/>
        <end position="54"/>
    </location>
</feature>
<dbReference type="AlphaFoldDB" id="A0A4U3LKC1"/>
<dbReference type="OrthoDB" id="9915020at2"/>
<proteinExistence type="predicted"/>
<keyword evidence="3" id="KW-1185">Reference proteome</keyword>
<name>A0A4U3LKC1_9ACTN</name>
<evidence type="ECO:0000313" key="3">
    <source>
        <dbReference type="Proteomes" id="UP000305836"/>
    </source>
</evidence>
<dbReference type="RefSeq" id="WP_137257037.1">
    <property type="nucleotide sequence ID" value="NZ_JBHSPQ010000003.1"/>
</dbReference>